<sequence length="341" mass="39407">MKKTEILFKFVAIRDPQIEESTSGRTIRFDGGRDWVNRITKLITDNVSLEDARRKISNDFMDSSAYVLRSPRWQLFLVHQAEIQRILKMSENEAQFTSFFTPFLQQIDPNITSLENFVASDVFKRLKESLWHSYYSNIALLDRRPQDRPVLEFWLRFWHFLERLVAQDDFKELIKDFSSWSLVTPNQLVRAVKTVDTEPLPDTEDSDTSEAARKKIAETRKAIAQLQTTRAQIIKVFHAKLAEDARKAQEENQGRKTIPDSGGSKSRRRALWMLTAKEIGSDAANALDRLGISLDLHDATELDALLENQEAKLESEIFQLQRTKRVTIVRGVPVIVSRKDV</sequence>
<dbReference type="STRING" id="45067.Llan_0963"/>
<evidence type="ECO:0000313" key="2">
    <source>
        <dbReference type="EMBL" id="KTD23002.1"/>
    </source>
</evidence>
<dbReference type="AlphaFoldDB" id="A0A0W0VSG5"/>
<proteinExistence type="predicted"/>
<gene>
    <name evidence="2" type="ORF">Llan_0963</name>
</gene>
<dbReference type="PATRIC" id="fig|45067.4.peg.998"/>
<accession>A0A0W0VSG5</accession>
<comment type="caution">
    <text evidence="2">The sequence shown here is derived from an EMBL/GenBank/DDBJ whole genome shotgun (WGS) entry which is preliminary data.</text>
</comment>
<evidence type="ECO:0000313" key="3">
    <source>
        <dbReference type="Proteomes" id="UP000054869"/>
    </source>
</evidence>
<feature type="compositionally biased region" description="Basic and acidic residues" evidence="1">
    <location>
        <begin position="245"/>
        <end position="258"/>
    </location>
</feature>
<dbReference type="eggNOG" id="ENOG5031EV0">
    <property type="taxonomic scope" value="Bacteria"/>
</dbReference>
<organism evidence="2 3">
    <name type="scientific">Legionella lansingensis</name>
    <dbReference type="NCBI Taxonomy" id="45067"/>
    <lineage>
        <taxon>Bacteria</taxon>
        <taxon>Pseudomonadati</taxon>
        <taxon>Pseudomonadota</taxon>
        <taxon>Gammaproteobacteria</taxon>
        <taxon>Legionellales</taxon>
        <taxon>Legionellaceae</taxon>
        <taxon>Legionella</taxon>
    </lineage>
</organism>
<feature type="region of interest" description="Disordered" evidence="1">
    <location>
        <begin position="245"/>
        <end position="265"/>
    </location>
</feature>
<name>A0A0W0VSG5_9GAMM</name>
<keyword evidence="3" id="KW-1185">Reference proteome</keyword>
<dbReference type="Proteomes" id="UP000054869">
    <property type="component" value="Unassembled WGS sequence"/>
</dbReference>
<dbReference type="RefSeq" id="WP_028374118.1">
    <property type="nucleotide sequence ID" value="NZ_CAAAJD010000043.1"/>
</dbReference>
<reference evidence="2 3" key="1">
    <citation type="submission" date="2015-11" db="EMBL/GenBank/DDBJ databases">
        <title>Genomic analysis of 38 Legionella species identifies large and diverse effector repertoires.</title>
        <authorList>
            <person name="Burstein D."/>
            <person name="Amaro F."/>
            <person name="Zusman T."/>
            <person name="Lifshitz Z."/>
            <person name="Cohen O."/>
            <person name="Gilbert J.A."/>
            <person name="Pupko T."/>
            <person name="Shuman H.A."/>
            <person name="Segal G."/>
        </authorList>
    </citation>
    <scope>NUCLEOTIDE SEQUENCE [LARGE SCALE GENOMIC DNA]</scope>
    <source>
        <strain evidence="2 3">ATCC 49751</strain>
    </source>
</reference>
<dbReference type="EMBL" id="LNYI01000018">
    <property type="protein sequence ID" value="KTD23002.1"/>
    <property type="molecule type" value="Genomic_DNA"/>
</dbReference>
<dbReference type="OrthoDB" id="5649400at2"/>
<evidence type="ECO:0000256" key="1">
    <source>
        <dbReference type="SAM" id="MobiDB-lite"/>
    </source>
</evidence>
<protein>
    <submittedName>
        <fullName evidence="2">Uncharacterized protein</fullName>
    </submittedName>
</protein>